<sequence length="290" mass="32288">MLMNALFERMGDPDRNFRPDFQGVGFHARVFELCCFAYLEAAGLKIDRSHRYPDFLVNANGVDIAIEVVTPNPTDGTNLDVSVGQLTPLSDEEMYAKAETEFPRRLLRSLSTKVRKNYQRHTHVAGRPIVLMIAPFHEPGSNFYIEDLLLPALYPLAEDGSDPPLFVREEATHISAVAYCNTFTVSKLWRMADPGFIAANFVAQRHGHALFEEKGGLFEFRYQIGHPATPPETWFEGVGLSLNPHALVPLPVGALPASSTTVAVGDELERHIRGFHPLASTFVIQKRSAD</sequence>
<evidence type="ECO:0000313" key="1">
    <source>
        <dbReference type="EMBL" id="KCZ55518.1"/>
    </source>
</evidence>
<gene>
    <name evidence="1" type="ORF">HY29_11425</name>
</gene>
<dbReference type="AlphaFoldDB" id="A0A062UCS2"/>
<keyword evidence="2" id="KW-1185">Reference proteome</keyword>
<name>A0A062UCS2_9PROT</name>
<proteinExistence type="predicted"/>
<dbReference type="Proteomes" id="UP000027037">
    <property type="component" value="Unassembled WGS sequence"/>
</dbReference>
<dbReference type="OrthoDB" id="981968at2"/>
<protein>
    <submittedName>
        <fullName evidence="1">Uncharacterized protein</fullName>
    </submittedName>
</protein>
<accession>A0A062UCS2</accession>
<dbReference type="EMBL" id="AWFF01000029">
    <property type="protein sequence ID" value="KCZ55518.1"/>
    <property type="molecule type" value="Genomic_DNA"/>
</dbReference>
<comment type="caution">
    <text evidence="1">The sequence shown here is derived from an EMBL/GenBank/DDBJ whole genome shotgun (WGS) entry which is preliminary data.</text>
</comment>
<organism evidence="1 2">
    <name type="scientific">Hyphomonas beringensis</name>
    <dbReference type="NCBI Taxonomy" id="1280946"/>
    <lineage>
        <taxon>Bacteria</taxon>
        <taxon>Pseudomonadati</taxon>
        <taxon>Pseudomonadota</taxon>
        <taxon>Alphaproteobacteria</taxon>
        <taxon>Hyphomonadales</taxon>
        <taxon>Hyphomonadaceae</taxon>
        <taxon>Hyphomonas</taxon>
    </lineage>
</organism>
<reference evidence="1 2" key="1">
    <citation type="journal article" date="2014" name="Antonie Van Leeuwenhoek">
        <title>Hyphomonas beringensis sp. nov. and Hyphomonas chukchiensis sp. nov., isolated from surface seawater of the Bering Sea and Chukchi Sea.</title>
        <authorList>
            <person name="Li C."/>
            <person name="Lai Q."/>
            <person name="Li G."/>
            <person name="Dong C."/>
            <person name="Wang J."/>
            <person name="Liao Y."/>
            <person name="Shao Z."/>
        </authorList>
    </citation>
    <scope>NUCLEOTIDE SEQUENCE [LARGE SCALE GENOMIC DNA]</scope>
    <source>
        <strain evidence="1 2">25B14_1</strain>
    </source>
</reference>
<evidence type="ECO:0000313" key="2">
    <source>
        <dbReference type="Proteomes" id="UP000027037"/>
    </source>
</evidence>
<dbReference type="RefSeq" id="WP_034793731.1">
    <property type="nucleotide sequence ID" value="NZ_AWFF01000029.1"/>
</dbReference>